<dbReference type="VEuPathDB" id="FungiDB:QG37_03786"/>
<evidence type="ECO:0000256" key="1">
    <source>
        <dbReference type="SAM" id="MobiDB-lite"/>
    </source>
</evidence>
<proteinExistence type="predicted"/>
<dbReference type="EMBL" id="PEKT02000009">
    <property type="protein sequence ID" value="PIS49533.1"/>
    <property type="molecule type" value="Genomic_DNA"/>
</dbReference>
<evidence type="ECO:0000313" key="4">
    <source>
        <dbReference type="Proteomes" id="UP000230249"/>
    </source>
</evidence>
<reference evidence="2" key="4">
    <citation type="submission" date="2024-03" db="EMBL/GenBank/DDBJ databases">
        <title>Improved genome assembly of Candida auris strain B8441 and annotation of B11205.</title>
        <authorList>
            <person name="Cauldron N.C."/>
            <person name="Shea T."/>
            <person name="Cuomo C.A."/>
        </authorList>
    </citation>
    <scope>NUCLEOTIDE SEQUENCE</scope>
    <source>
        <strain evidence="2">B8441</strain>
    </source>
</reference>
<name>A0A2H0ZGT9_CANAR</name>
<dbReference type="VEuPathDB" id="FungiDB:CJJ07_004519"/>
<dbReference type="VEuPathDB" id="FungiDB:CJI97_004896"/>
<dbReference type="VEuPathDB" id="FungiDB:CJJ09_004508"/>
<dbReference type="Pfam" id="PF09428">
    <property type="entry name" value="DUF2011"/>
    <property type="match status" value="1"/>
</dbReference>
<dbReference type="Proteomes" id="UP000230249">
    <property type="component" value="Unassembled WGS sequence"/>
</dbReference>
<gene>
    <name evidence="3" type="ORF">B9J08_004556</name>
    <name evidence="2" type="ORF">B9J08_04515</name>
</gene>
<feature type="region of interest" description="Disordered" evidence="1">
    <location>
        <begin position="171"/>
        <end position="211"/>
    </location>
</feature>
<dbReference type="VEuPathDB" id="FungiDB:CJI96_0004594"/>
<reference evidence="3 4" key="1">
    <citation type="journal article" date="2017" name="Clin. Infect. Dis.">
        <title>Simultaneous emergence of multidrug-resistant Candida auris on 3 continents confirmed by whole-genome sequencing and epidemiological analyses.</title>
        <authorList>
            <person name="Lockhart S.R."/>
            <person name="Etienne K.A."/>
            <person name="Vallabhaneni S."/>
            <person name="Farooqi J."/>
            <person name="Chowdhary A."/>
            <person name="Govender N.P."/>
            <person name="Colombo A.L."/>
            <person name="Calvo B."/>
            <person name="Cuomo C.A."/>
            <person name="Desjardins C.A."/>
            <person name="Berkow E.L."/>
            <person name="Castanheira M."/>
            <person name="Magobo R.E."/>
            <person name="Jabeen K."/>
            <person name="Asghar R.J."/>
            <person name="Meis J.F."/>
            <person name="Jackson B."/>
            <person name="Chiller T."/>
            <person name="Litvintseva A.P."/>
        </authorList>
    </citation>
    <scope>NUCLEOTIDE SEQUENCE [LARGE SCALE GENOMIC DNA]</scope>
    <source>
        <strain evidence="3 4">B8441</strain>
    </source>
</reference>
<accession>A0A2H0ZGT9</accession>
<feature type="compositionally biased region" description="Basic residues" evidence="1">
    <location>
        <begin position="143"/>
        <end position="156"/>
    </location>
</feature>
<feature type="region of interest" description="Disordered" evidence="1">
    <location>
        <begin position="135"/>
        <end position="157"/>
    </location>
</feature>
<keyword evidence="4" id="KW-1185">Reference proteome</keyword>
<dbReference type="EMBL" id="PEKT03000005">
    <property type="protein sequence ID" value="KAK8438968.1"/>
    <property type="molecule type" value="Genomic_DNA"/>
</dbReference>
<dbReference type="AlphaFoldDB" id="A0A2H0ZGT9"/>
<dbReference type="InterPro" id="IPR018555">
    <property type="entry name" value="C630.06c-like"/>
</dbReference>
<organism evidence="3">
    <name type="scientific">Candidozyma auris</name>
    <name type="common">Yeast</name>
    <name type="synonym">Candida auris</name>
    <dbReference type="NCBI Taxonomy" id="498019"/>
    <lineage>
        <taxon>Eukaryota</taxon>
        <taxon>Fungi</taxon>
        <taxon>Dikarya</taxon>
        <taxon>Ascomycota</taxon>
        <taxon>Saccharomycotina</taxon>
        <taxon>Pichiomycetes</taxon>
        <taxon>Metschnikowiaceae</taxon>
        <taxon>Candidozyma</taxon>
    </lineage>
</organism>
<reference evidence="2 4" key="3">
    <citation type="journal article" date="2018" name="Nat. Commun.">
        <title>Genomic insights into multidrug-resistance, mating and virulence in Candida auris and related emerging species.</title>
        <authorList>
            <person name="Munoz J.F."/>
            <person name="Gade L."/>
            <person name="Chow N.A."/>
            <person name="Loparev V.N."/>
            <person name="Juieng P."/>
            <person name="Berkow E.L."/>
            <person name="Farrer R.A."/>
            <person name="Litvintseva A.P."/>
            <person name="Cuomo C.A."/>
        </authorList>
    </citation>
    <scope>GENOME REANNOTATION</scope>
    <source>
        <strain evidence="2 4">B8441</strain>
    </source>
</reference>
<comment type="caution">
    <text evidence="3">The sequence shown here is derived from an EMBL/GenBank/DDBJ whole genome shotgun (WGS) entry which is preliminary data.</text>
</comment>
<evidence type="ECO:0000313" key="3">
    <source>
        <dbReference type="EMBL" id="PIS49533.1"/>
    </source>
</evidence>
<sequence length="211" mass="25021">MGDQQRINRKDLYDQESEIDEDPIVLPNIEFELIDVASEENPTNGSNAAEEPEEFAFPLFSAPSSEVMTVTMREEELDEDINNERPESYYRAIYSRSQKEEFAFAAVDASYIFEWSRTSFPDSAPWKVMDLSKYNETVEKERRKNRKRRPGKKKRANVIVCKEKRLLREKEEKKLRREQEAREKRKRFKKWTGGAPKGKEKTPQKPKYRTE</sequence>
<feature type="compositionally biased region" description="Basic and acidic residues" evidence="1">
    <location>
        <begin position="197"/>
        <end position="211"/>
    </location>
</feature>
<dbReference type="STRING" id="498019.A0A2H0ZGT9"/>
<feature type="compositionally biased region" description="Basic and acidic residues" evidence="1">
    <location>
        <begin position="171"/>
        <end position="183"/>
    </location>
</feature>
<reference evidence="3" key="2">
    <citation type="submission" date="2017-11" db="EMBL/GenBank/DDBJ databases">
        <title>Candida auris genome assembly and annotation.</title>
        <authorList>
            <person name="Munoz J.F."/>
            <person name="Gade L.G."/>
            <person name="Chow N.A."/>
            <person name="Litvintseva A.P."/>
            <person name="Loparev V.N."/>
            <person name="Cuomo C.A."/>
        </authorList>
    </citation>
    <scope>NUCLEOTIDE SEQUENCE</scope>
    <source>
        <strain evidence="3">B8441</strain>
    </source>
</reference>
<protein>
    <submittedName>
        <fullName evidence="3">Uncharacterized protein</fullName>
    </submittedName>
</protein>
<dbReference type="VEuPathDB" id="FungiDB:B9J08_004556"/>
<dbReference type="OMA" id="PWKCIDL"/>
<evidence type="ECO:0000313" key="2">
    <source>
        <dbReference type="EMBL" id="KAK8438968.1"/>
    </source>
</evidence>